<comment type="similarity">
    <text evidence="2">Belongs to the ABC-4 integral membrane protein family. LolC/E subfamily.</text>
</comment>
<dbReference type="EMBL" id="AJJU01000002">
    <property type="protein sequence ID" value="EID76553.1"/>
    <property type="molecule type" value="Genomic_DNA"/>
</dbReference>
<keyword evidence="4 7" id="KW-0812">Transmembrane</keyword>
<dbReference type="PATRIC" id="fig|946077.3.peg.200"/>
<feature type="domain" description="MacB-like periplasmic core" evidence="9">
    <location>
        <begin position="27"/>
        <end position="245"/>
    </location>
</feature>
<dbReference type="Pfam" id="PF02687">
    <property type="entry name" value="FtsX"/>
    <property type="match status" value="1"/>
</dbReference>
<protein>
    <recommendedName>
        <fullName evidence="12">ABC transporter permease</fullName>
    </recommendedName>
</protein>
<dbReference type="InterPro" id="IPR025857">
    <property type="entry name" value="MacB_PCD"/>
</dbReference>
<organism evidence="10 11">
    <name type="scientific">Imtechella halotolerans K1</name>
    <dbReference type="NCBI Taxonomy" id="946077"/>
    <lineage>
        <taxon>Bacteria</taxon>
        <taxon>Pseudomonadati</taxon>
        <taxon>Bacteroidota</taxon>
        <taxon>Flavobacteriia</taxon>
        <taxon>Flavobacteriales</taxon>
        <taxon>Flavobacteriaceae</taxon>
        <taxon>Imtechella</taxon>
    </lineage>
</organism>
<feature type="domain" description="ABC3 transporter permease C-terminal" evidence="8">
    <location>
        <begin position="276"/>
        <end position="394"/>
    </location>
</feature>
<dbReference type="GO" id="GO:0098797">
    <property type="term" value="C:plasma membrane protein complex"/>
    <property type="evidence" value="ECO:0007669"/>
    <property type="project" value="TreeGrafter"/>
</dbReference>
<evidence type="ECO:0000256" key="4">
    <source>
        <dbReference type="ARBA" id="ARBA00022692"/>
    </source>
</evidence>
<evidence type="ECO:0000256" key="5">
    <source>
        <dbReference type="ARBA" id="ARBA00022989"/>
    </source>
</evidence>
<sequence>MNFPLYIAKRYLIAKSRQNAINIINRITAAVVVIGGAALFIVLAGFAGLKTFSLSFASLVDPDLKILPATGKYINLTQNQWEQIKSLPEVVSYSAVVEERVFLNYKDKNHIAYFKGVDSSYPMVNNVDSILAVGNWDLNEHQVVVGAGILNLLGLTLYNTNSSLQIIVPKAGKGSITSATRPYRDAFVSVSGVYQVTEELDKTYVFGTIKMARYLLDLKSTEYSGVELKLKPGTDPKEIQLKLQTLLGEQVLIKTRIQLNDALHRMLNTENIAVYLIFTLVLIVALFNLVGALIMMILDKKNDAKTLYSLGTSIRNIRRIFFLQGLLVSFFGAVAGLLLGLLITQLQISFGFLMISSSLPYPMEITPTNTVIVFITILVLGAIASWIGSSRISFKLIANK</sequence>
<evidence type="ECO:0000256" key="2">
    <source>
        <dbReference type="ARBA" id="ARBA00005236"/>
    </source>
</evidence>
<feature type="transmembrane region" description="Helical" evidence="7">
    <location>
        <begin position="272"/>
        <end position="299"/>
    </location>
</feature>
<keyword evidence="6 7" id="KW-0472">Membrane</keyword>
<keyword evidence="5 7" id="KW-1133">Transmembrane helix</keyword>
<accession>I0WJI7</accession>
<evidence type="ECO:0000313" key="11">
    <source>
        <dbReference type="Proteomes" id="UP000005938"/>
    </source>
</evidence>
<keyword evidence="11" id="KW-1185">Reference proteome</keyword>
<feature type="transmembrane region" description="Helical" evidence="7">
    <location>
        <begin position="320"/>
        <end position="348"/>
    </location>
</feature>
<keyword evidence="3" id="KW-1003">Cell membrane</keyword>
<dbReference type="PANTHER" id="PTHR30489">
    <property type="entry name" value="LIPOPROTEIN-RELEASING SYSTEM TRANSMEMBRANE PROTEIN LOLE"/>
    <property type="match status" value="1"/>
</dbReference>
<dbReference type="eggNOG" id="COG4591">
    <property type="taxonomic scope" value="Bacteria"/>
</dbReference>
<evidence type="ECO:0000256" key="6">
    <source>
        <dbReference type="ARBA" id="ARBA00023136"/>
    </source>
</evidence>
<reference evidence="10 11" key="1">
    <citation type="journal article" date="2012" name="J. Bacteriol.">
        <title>Genome Sequence of the Halotolerant Bacterium Imtechella halotolerans K1T.</title>
        <authorList>
            <person name="Kumar S."/>
            <person name="Vikram S."/>
            <person name="Subramanian S."/>
            <person name="Raghava G.P."/>
            <person name="Pinnaka A.K."/>
        </authorList>
    </citation>
    <scope>NUCLEOTIDE SEQUENCE [LARGE SCALE GENOMIC DNA]</scope>
    <source>
        <strain evidence="10 11">K1</strain>
    </source>
</reference>
<dbReference type="AlphaFoldDB" id="I0WJI7"/>
<evidence type="ECO:0000259" key="8">
    <source>
        <dbReference type="Pfam" id="PF02687"/>
    </source>
</evidence>
<evidence type="ECO:0008006" key="12">
    <source>
        <dbReference type="Google" id="ProtNLM"/>
    </source>
</evidence>
<comment type="subcellular location">
    <subcellularLocation>
        <location evidence="1">Cell membrane</location>
        <topology evidence="1">Multi-pass membrane protein</topology>
    </subcellularLocation>
</comment>
<dbReference type="STRING" id="946077.W5A_00980"/>
<dbReference type="InterPro" id="IPR051447">
    <property type="entry name" value="Lipoprotein-release_system"/>
</dbReference>
<proteinExistence type="inferred from homology"/>
<dbReference type="OrthoDB" id="1522724at2"/>
<feature type="transmembrane region" description="Helical" evidence="7">
    <location>
        <begin position="368"/>
        <end position="387"/>
    </location>
</feature>
<gene>
    <name evidence="10" type="ORF">W5A_00980</name>
</gene>
<dbReference type="GO" id="GO:0044874">
    <property type="term" value="P:lipoprotein localization to outer membrane"/>
    <property type="evidence" value="ECO:0007669"/>
    <property type="project" value="TreeGrafter"/>
</dbReference>
<comment type="caution">
    <text evidence="10">The sequence shown here is derived from an EMBL/GenBank/DDBJ whole genome shotgun (WGS) entry which is preliminary data.</text>
</comment>
<name>I0WJI7_9FLAO</name>
<evidence type="ECO:0000259" key="9">
    <source>
        <dbReference type="Pfam" id="PF12704"/>
    </source>
</evidence>
<dbReference type="InterPro" id="IPR003838">
    <property type="entry name" value="ABC3_permease_C"/>
</dbReference>
<evidence type="ECO:0000256" key="1">
    <source>
        <dbReference type="ARBA" id="ARBA00004651"/>
    </source>
</evidence>
<feature type="transmembrane region" description="Helical" evidence="7">
    <location>
        <begin position="27"/>
        <end position="49"/>
    </location>
</feature>
<evidence type="ECO:0000313" key="10">
    <source>
        <dbReference type="EMBL" id="EID76553.1"/>
    </source>
</evidence>
<evidence type="ECO:0000256" key="3">
    <source>
        <dbReference type="ARBA" id="ARBA00022475"/>
    </source>
</evidence>
<evidence type="ECO:0000256" key="7">
    <source>
        <dbReference type="SAM" id="Phobius"/>
    </source>
</evidence>
<dbReference type="RefSeq" id="WP_008236484.1">
    <property type="nucleotide sequence ID" value="NZ_AJJU01000002.1"/>
</dbReference>
<dbReference type="Pfam" id="PF12704">
    <property type="entry name" value="MacB_PCD"/>
    <property type="match status" value="1"/>
</dbReference>
<dbReference type="Proteomes" id="UP000005938">
    <property type="component" value="Unassembled WGS sequence"/>
</dbReference>
<dbReference type="PANTHER" id="PTHR30489:SF0">
    <property type="entry name" value="LIPOPROTEIN-RELEASING SYSTEM TRANSMEMBRANE PROTEIN LOLE"/>
    <property type="match status" value="1"/>
</dbReference>